<sequence>MTTHELLRDAALPSLARIDAYDWVLVLGCGIGWTSRRAAHRAHRGQVLGLDARPGMLARARELAAAEELRNLRYADVSGLSAGLGAGDFDVAIVHSGVAWSALTALSRVLVPGGRVVVECEDPGEAAARLSAAGFTEVAPAAPEVVAAVAAG</sequence>
<reference evidence="2 3" key="1">
    <citation type="submission" date="2020-08" db="EMBL/GenBank/DDBJ databases">
        <title>Genomic Encyclopedia of Type Strains, Phase IV (KMG-IV): sequencing the most valuable type-strain genomes for metagenomic binning, comparative biology and taxonomic classification.</title>
        <authorList>
            <person name="Goeker M."/>
        </authorList>
    </citation>
    <scope>NUCLEOTIDE SEQUENCE [LARGE SCALE GENOMIC DNA]</scope>
    <source>
        <strain evidence="2 3">YIM 65646</strain>
    </source>
</reference>
<organism evidence="2 3">
    <name type="scientific">Phytomonospora endophytica</name>
    <dbReference type="NCBI Taxonomy" id="714109"/>
    <lineage>
        <taxon>Bacteria</taxon>
        <taxon>Bacillati</taxon>
        <taxon>Actinomycetota</taxon>
        <taxon>Actinomycetes</taxon>
        <taxon>Micromonosporales</taxon>
        <taxon>Micromonosporaceae</taxon>
        <taxon>Phytomonospora</taxon>
    </lineage>
</organism>
<accession>A0A841FGB2</accession>
<dbReference type="InterPro" id="IPR041698">
    <property type="entry name" value="Methyltransf_25"/>
</dbReference>
<feature type="domain" description="Methyltransferase" evidence="1">
    <location>
        <begin position="24"/>
        <end position="114"/>
    </location>
</feature>
<proteinExistence type="predicted"/>
<keyword evidence="2" id="KW-0489">Methyltransferase</keyword>
<evidence type="ECO:0000313" key="3">
    <source>
        <dbReference type="Proteomes" id="UP000548476"/>
    </source>
</evidence>
<protein>
    <submittedName>
        <fullName evidence="2">SAM-dependent methyltransferase</fullName>
    </submittedName>
</protein>
<dbReference type="Gene3D" id="3.40.50.150">
    <property type="entry name" value="Vaccinia Virus protein VP39"/>
    <property type="match status" value="1"/>
</dbReference>
<dbReference type="Proteomes" id="UP000548476">
    <property type="component" value="Unassembled WGS sequence"/>
</dbReference>
<dbReference type="EMBL" id="JACHGT010000005">
    <property type="protein sequence ID" value="MBB6034904.1"/>
    <property type="molecule type" value="Genomic_DNA"/>
</dbReference>
<dbReference type="AlphaFoldDB" id="A0A841FGB2"/>
<dbReference type="RefSeq" id="WP_184787755.1">
    <property type="nucleotide sequence ID" value="NZ_BONT01000090.1"/>
</dbReference>
<dbReference type="SUPFAM" id="SSF53335">
    <property type="entry name" value="S-adenosyl-L-methionine-dependent methyltransferases"/>
    <property type="match status" value="1"/>
</dbReference>
<keyword evidence="3" id="KW-1185">Reference proteome</keyword>
<dbReference type="CDD" id="cd02440">
    <property type="entry name" value="AdoMet_MTases"/>
    <property type="match status" value="1"/>
</dbReference>
<dbReference type="GO" id="GO:0008168">
    <property type="term" value="F:methyltransferase activity"/>
    <property type="evidence" value="ECO:0007669"/>
    <property type="project" value="UniProtKB-KW"/>
</dbReference>
<evidence type="ECO:0000313" key="2">
    <source>
        <dbReference type="EMBL" id="MBB6034904.1"/>
    </source>
</evidence>
<dbReference type="GO" id="GO:0032259">
    <property type="term" value="P:methylation"/>
    <property type="evidence" value="ECO:0007669"/>
    <property type="project" value="UniProtKB-KW"/>
</dbReference>
<evidence type="ECO:0000259" key="1">
    <source>
        <dbReference type="Pfam" id="PF13649"/>
    </source>
</evidence>
<dbReference type="Pfam" id="PF13649">
    <property type="entry name" value="Methyltransf_25"/>
    <property type="match status" value="1"/>
</dbReference>
<dbReference type="InterPro" id="IPR029063">
    <property type="entry name" value="SAM-dependent_MTases_sf"/>
</dbReference>
<keyword evidence="2" id="KW-0808">Transferase</keyword>
<name>A0A841FGB2_9ACTN</name>
<gene>
    <name evidence="2" type="ORF">HNR73_002758</name>
</gene>
<comment type="caution">
    <text evidence="2">The sequence shown here is derived from an EMBL/GenBank/DDBJ whole genome shotgun (WGS) entry which is preliminary data.</text>
</comment>